<keyword evidence="2" id="KW-1185">Reference proteome</keyword>
<sequence>MLSGGTQRLSAHRLDLTWNTAMALPHKARRQAAEAGVTNGVIAGLKHLTDHLDAAPGLIDYHRRQAPTSWTLPQDDWKLLSASLPTRSTRRFGTAVHRHTATVLIWMEVTQGHHRRAPVVQQARAERPGTRSPLQVALSETAYQRRTNRAWDLRPIAVHLDTYAHELAAEVDERVRGNSSARQSGV</sequence>
<dbReference type="Proteomes" id="UP001611339">
    <property type="component" value="Unassembled WGS sequence"/>
</dbReference>
<dbReference type="RefSeq" id="WP_398707034.1">
    <property type="nucleotide sequence ID" value="NZ_JBIRUI010000001.1"/>
</dbReference>
<proteinExistence type="predicted"/>
<gene>
    <name evidence="1" type="ORF">ACH407_03605</name>
</gene>
<name>A0ABW7TZ53_9ACTN</name>
<organism evidence="1 2">
    <name type="scientific">Streptomyces litmocidini</name>
    <dbReference type="NCBI Taxonomy" id="67318"/>
    <lineage>
        <taxon>Bacteria</taxon>
        <taxon>Bacillati</taxon>
        <taxon>Actinomycetota</taxon>
        <taxon>Actinomycetes</taxon>
        <taxon>Kitasatosporales</taxon>
        <taxon>Streptomycetaceae</taxon>
        <taxon>Streptomyces</taxon>
    </lineage>
</organism>
<evidence type="ECO:0000313" key="1">
    <source>
        <dbReference type="EMBL" id="MFI1712652.1"/>
    </source>
</evidence>
<protein>
    <recommendedName>
        <fullName evidence="3">Transposase</fullName>
    </recommendedName>
</protein>
<evidence type="ECO:0000313" key="2">
    <source>
        <dbReference type="Proteomes" id="UP001611339"/>
    </source>
</evidence>
<reference evidence="1 2" key="1">
    <citation type="submission" date="2024-10" db="EMBL/GenBank/DDBJ databases">
        <title>The Natural Products Discovery Center: Release of the First 8490 Sequenced Strains for Exploring Actinobacteria Biosynthetic Diversity.</title>
        <authorList>
            <person name="Kalkreuter E."/>
            <person name="Kautsar S.A."/>
            <person name="Yang D."/>
            <person name="Bader C.D."/>
            <person name="Teijaro C.N."/>
            <person name="Fluegel L."/>
            <person name="Davis C.M."/>
            <person name="Simpson J.R."/>
            <person name="Lauterbach L."/>
            <person name="Steele A.D."/>
            <person name="Gui C."/>
            <person name="Meng S."/>
            <person name="Li G."/>
            <person name="Viehrig K."/>
            <person name="Ye F."/>
            <person name="Su P."/>
            <person name="Kiefer A.F."/>
            <person name="Nichols A."/>
            <person name="Cepeda A.J."/>
            <person name="Yan W."/>
            <person name="Fan B."/>
            <person name="Jiang Y."/>
            <person name="Adhikari A."/>
            <person name="Zheng C.-J."/>
            <person name="Schuster L."/>
            <person name="Cowan T.M."/>
            <person name="Smanski M.J."/>
            <person name="Chevrette M.G."/>
            <person name="De Carvalho L.P.S."/>
            <person name="Shen B."/>
        </authorList>
    </citation>
    <scope>NUCLEOTIDE SEQUENCE [LARGE SCALE GENOMIC DNA]</scope>
    <source>
        <strain evidence="1 2">NPDC020602</strain>
    </source>
</reference>
<comment type="caution">
    <text evidence="1">The sequence shown here is derived from an EMBL/GenBank/DDBJ whole genome shotgun (WGS) entry which is preliminary data.</text>
</comment>
<accession>A0ABW7TZ53</accession>
<dbReference type="EMBL" id="JBIRUI010000001">
    <property type="protein sequence ID" value="MFI1712652.1"/>
    <property type="molecule type" value="Genomic_DNA"/>
</dbReference>
<evidence type="ECO:0008006" key="3">
    <source>
        <dbReference type="Google" id="ProtNLM"/>
    </source>
</evidence>